<evidence type="ECO:0000256" key="9">
    <source>
        <dbReference type="ARBA" id="ARBA00023136"/>
    </source>
</evidence>
<evidence type="ECO:0000256" key="6">
    <source>
        <dbReference type="ARBA" id="ARBA00022833"/>
    </source>
</evidence>
<dbReference type="Gene3D" id="3.30.2010.10">
    <property type="entry name" value="Metalloproteases ('zincins'), catalytic domain"/>
    <property type="match status" value="1"/>
</dbReference>
<feature type="transmembrane region" description="Helical" evidence="11">
    <location>
        <begin position="113"/>
        <end position="131"/>
    </location>
</feature>
<evidence type="ECO:0000256" key="11">
    <source>
        <dbReference type="SAM" id="Phobius"/>
    </source>
</evidence>
<evidence type="ECO:0000256" key="3">
    <source>
        <dbReference type="ARBA" id="ARBA00022692"/>
    </source>
</evidence>
<name>A0A5C5ZY24_9BACT</name>
<keyword evidence="8 10" id="KW-0482">Metalloprotease</keyword>
<keyword evidence="4" id="KW-0479">Metal-binding</keyword>
<keyword evidence="7 11" id="KW-1133">Transmembrane helix</keyword>
<feature type="transmembrane region" description="Helical" evidence="11">
    <location>
        <begin position="299"/>
        <end position="317"/>
    </location>
</feature>
<dbReference type="Pfam" id="PF01435">
    <property type="entry name" value="Peptidase_M48"/>
    <property type="match status" value="1"/>
</dbReference>
<keyword evidence="1" id="KW-1003">Cell membrane</keyword>
<comment type="similarity">
    <text evidence="10">Belongs to the peptidase M48 family.</text>
</comment>
<organism evidence="13 14">
    <name type="scientific">Stieleria varia</name>
    <dbReference type="NCBI Taxonomy" id="2528005"/>
    <lineage>
        <taxon>Bacteria</taxon>
        <taxon>Pseudomonadati</taxon>
        <taxon>Planctomycetota</taxon>
        <taxon>Planctomycetia</taxon>
        <taxon>Pirellulales</taxon>
        <taxon>Pirellulaceae</taxon>
        <taxon>Stieleria</taxon>
    </lineage>
</organism>
<feature type="transmembrane region" description="Helical" evidence="11">
    <location>
        <begin position="323"/>
        <end position="344"/>
    </location>
</feature>
<evidence type="ECO:0000256" key="5">
    <source>
        <dbReference type="ARBA" id="ARBA00022801"/>
    </source>
</evidence>
<dbReference type="PANTHER" id="PTHR43221:SF2">
    <property type="entry name" value="PROTEASE HTPX HOMOLOG"/>
    <property type="match status" value="1"/>
</dbReference>
<reference evidence="13 14" key="1">
    <citation type="submission" date="2019-02" db="EMBL/GenBank/DDBJ databases">
        <title>Deep-cultivation of Planctomycetes and their phenomic and genomic characterization uncovers novel biology.</title>
        <authorList>
            <person name="Wiegand S."/>
            <person name="Jogler M."/>
            <person name="Boedeker C."/>
            <person name="Pinto D."/>
            <person name="Vollmers J."/>
            <person name="Rivas-Marin E."/>
            <person name="Kohn T."/>
            <person name="Peeters S.H."/>
            <person name="Heuer A."/>
            <person name="Rast P."/>
            <person name="Oberbeckmann S."/>
            <person name="Bunk B."/>
            <person name="Jeske O."/>
            <person name="Meyerdierks A."/>
            <person name="Storesund J.E."/>
            <person name="Kallscheuer N."/>
            <person name="Luecker S."/>
            <person name="Lage O.M."/>
            <person name="Pohl T."/>
            <person name="Merkel B.J."/>
            <person name="Hornburger P."/>
            <person name="Mueller R.-W."/>
            <person name="Bruemmer F."/>
            <person name="Labrenz M."/>
            <person name="Spormann A.M."/>
            <person name="Op Den Camp H."/>
            <person name="Overmann J."/>
            <person name="Amann R."/>
            <person name="Jetten M.S.M."/>
            <person name="Mascher T."/>
            <person name="Medema M.H."/>
            <person name="Devos D.P."/>
            <person name="Kaster A.-K."/>
            <person name="Ovreas L."/>
            <person name="Rohde M."/>
            <person name="Galperin M.Y."/>
            <person name="Jogler C."/>
        </authorList>
    </citation>
    <scope>NUCLEOTIDE SEQUENCE [LARGE SCALE GENOMIC DNA]</scope>
    <source>
        <strain evidence="13 14">Pla52n</strain>
    </source>
</reference>
<dbReference type="InterPro" id="IPR001915">
    <property type="entry name" value="Peptidase_M48"/>
</dbReference>
<evidence type="ECO:0000256" key="8">
    <source>
        <dbReference type="ARBA" id="ARBA00023049"/>
    </source>
</evidence>
<gene>
    <name evidence="13" type="primary">htpX</name>
    <name evidence="13" type="ORF">Pla52n_63570</name>
</gene>
<dbReference type="EMBL" id="SJPN01000012">
    <property type="protein sequence ID" value="TWT92060.1"/>
    <property type="molecule type" value="Genomic_DNA"/>
</dbReference>
<sequence>MQLFYFLLVMLSLSCGSLPPSEHELLWSAGFTALMVLAWWTLCHLASRMVSQQVSKNSVDAMDGARIIEVQLGMFRWLSLALVVLCLAGFGLARNLAETAVLGESRALQSVVLLTPGYLLVLGIWSADFSYGVRLGYVTGGWRNRLRDLWQTFRSTLSWLTFPILGVLAVVDLWEHTPWGKSDTAGPLAELAFFVLIIAIVMFGLPIIIRRLFPTMPLDEDTGRWAGALLQSAGVRHARSLVWNTGGQSHNAMVAGFIGQFRTLLITDRLLRELPRDQIAMVILHEAAHLRRYHMPLRIAVLMPAWAIGLAITHVTAESTWPWLQTWSGLLGSVATIAATLLALRWSSYRAEFDADAHACRLSVVASESVEHVPNTLDLAAETLSTALLRVTAGQPESQAASWLHPSVADRVTRLRNIAVQTPAAATV</sequence>
<dbReference type="GO" id="GO:0004222">
    <property type="term" value="F:metalloendopeptidase activity"/>
    <property type="evidence" value="ECO:0007669"/>
    <property type="project" value="InterPro"/>
</dbReference>
<keyword evidence="2 10" id="KW-0645">Protease</keyword>
<keyword evidence="5 10" id="KW-0378">Hydrolase</keyword>
<accession>A0A5C5ZY24</accession>
<evidence type="ECO:0000256" key="4">
    <source>
        <dbReference type="ARBA" id="ARBA00022723"/>
    </source>
</evidence>
<feature type="domain" description="Peptidase M48" evidence="12">
    <location>
        <begin position="230"/>
        <end position="418"/>
    </location>
</feature>
<evidence type="ECO:0000313" key="13">
    <source>
        <dbReference type="EMBL" id="TWT92060.1"/>
    </source>
</evidence>
<dbReference type="AlphaFoldDB" id="A0A5C5ZY24"/>
<evidence type="ECO:0000256" key="10">
    <source>
        <dbReference type="RuleBase" id="RU003983"/>
    </source>
</evidence>
<feature type="transmembrane region" description="Helical" evidence="11">
    <location>
        <begin position="191"/>
        <end position="209"/>
    </location>
</feature>
<evidence type="ECO:0000256" key="1">
    <source>
        <dbReference type="ARBA" id="ARBA00022475"/>
    </source>
</evidence>
<dbReference type="InterPro" id="IPR050083">
    <property type="entry name" value="HtpX_protease"/>
</dbReference>
<keyword evidence="14" id="KW-1185">Reference proteome</keyword>
<comment type="caution">
    <text evidence="13">The sequence shown here is derived from an EMBL/GenBank/DDBJ whole genome shotgun (WGS) entry which is preliminary data.</text>
</comment>
<evidence type="ECO:0000256" key="2">
    <source>
        <dbReference type="ARBA" id="ARBA00022670"/>
    </source>
</evidence>
<dbReference type="OrthoDB" id="264978at2"/>
<dbReference type="PANTHER" id="PTHR43221">
    <property type="entry name" value="PROTEASE HTPX"/>
    <property type="match status" value="1"/>
</dbReference>
<evidence type="ECO:0000313" key="14">
    <source>
        <dbReference type="Proteomes" id="UP000320176"/>
    </source>
</evidence>
<protein>
    <submittedName>
        <fullName evidence="13">Protease HtpX</fullName>
    </submittedName>
</protein>
<dbReference type="Proteomes" id="UP000320176">
    <property type="component" value="Unassembled WGS sequence"/>
</dbReference>
<feature type="transmembrane region" description="Helical" evidence="11">
    <location>
        <begin position="152"/>
        <end position="171"/>
    </location>
</feature>
<dbReference type="GO" id="GO:0046872">
    <property type="term" value="F:metal ion binding"/>
    <property type="evidence" value="ECO:0007669"/>
    <property type="project" value="UniProtKB-KW"/>
</dbReference>
<feature type="transmembrane region" description="Helical" evidence="11">
    <location>
        <begin position="26"/>
        <end position="46"/>
    </location>
</feature>
<evidence type="ECO:0000259" key="12">
    <source>
        <dbReference type="Pfam" id="PF01435"/>
    </source>
</evidence>
<dbReference type="GO" id="GO:0006508">
    <property type="term" value="P:proteolysis"/>
    <property type="evidence" value="ECO:0007669"/>
    <property type="project" value="UniProtKB-KW"/>
</dbReference>
<keyword evidence="3 11" id="KW-0812">Transmembrane</keyword>
<comment type="cofactor">
    <cofactor evidence="10">
        <name>Zn(2+)</name>
        <dbReference type="ChEBI" id="CHEBI:29105"/>
    </cofactor>
    <text evidence="10">Binds 1 zinc ion per subunit.</text>
</comment>
<evidence type="ECO:0000256" key="7">
    <source>
        <dbReference type="ARBA" id="ARBA00022989"/>
    </source>
</evidence>
<proteinExistence type="inferred from homology"/>
<keyword evidence="9 11" id="KW-0472">Membrane</keyword>
<feature type="transmembrane region" description="Helical" evidence="11">
    <location>
        <begin position="75"/>
        <end position="93"/>
    </location>
</feature>
<keyword evidence="6 10" id="KW-0862">Zinc</keyword>
<dbReference type="RefSeq" id="WP_146523275.1">
    <property type="nucleotide sequence ID" value="NZ_CP151726.1"/>
</dbReference>